<keyword evidence="7 8" id="KW-0472">Membrane</keyword>
<evidence type="ECO:0000256" key="8">
    <source>
        <dbReference type="RuleBase" id="RU363043"/>
    </source>
</evidence>
<keyword evidence="6 8" id="KW-1133">Transmembrane helix</keyword>
<keyword evidence="5 8" id="KW-0812">Transmembrane</keyword>
<evidence type="ECO:0000256" key="1">
    <source>
        <dbReference type="ARBA" id="ARBA00004651"/>
    </source>
</evidence>
<dbReference type="PANTHER" id="PTHR43470:SF3">
    <property type="entry name" value="PHOSPHATE TRANSPORT SYSTEM PERMEASE PROTEIN PSTA-RELATED"/>
    <property type="match status" value="1"/>
</dbReference>
<dbReference type="SUPFAM" id="SSF161098">
    <property type="entry name" value="MetI-like"/>
    <property type="match status" value="1"/>
</dbReference>
<dbReference type="AlphaFoldDB" id="A0A0S8FQH8"/>
<feature type="transmembrane region" description="Helical" evidence="8">
    <location>
        <begin position="264"/>
        <end position="286"/>
    </location>
</feature>
<comment type="similarity">
    <text evidence="2 8">Belongs to the binding-protein-dependent transport system permease family. CysTW subfamily.</text>
</comment>
<feature type="domain" description="ABC transmembrane type-1" evidence="9">
    <location>
        <begin position="75"/>
        <end position="283"/>
    </location>
</feature>
<dbReference type="InterPro" id="IPR000515">
    <property type="entry name" value="MetI-like"/>
</dbReference>
<sequence>MTQPIQLSPKSLSNRRKLIQRIGFSIIFLSLIISIFFLFVIVIFVAIRGAGVIDWEFLTAMPRKSMTEGGILPAILGTFYLSIGAVFFALPLGILAAIYLNEYAGENLLVRIIKMGINNLAGVPSIVFGLFGLAIFVKFFGFGVSILSGALTLATMILPVIISTTVEALKSIPDSFREAGYGVGATKWQIIRGIILPAALPGILTGTILGIGRAAGETAPILFTAATFFSRRLPGSVMDEVLALPYHIYALMTEGTHPDAQVPIAYGTALVLLILVLGLDLIAIVIRTRSRKKKLW</sequence>
<comment type="subcellular location">
    <subcellularLocation>
        <location evidence="1 8">Cell membrane</location>
        <topology evidence="1 8">Multi-pass membrane protein</topology>
    </subcellularLocation>
</comment>
<proteinExistence type="inferred from homology"/>
<feature type="transmembrane region" description="Helical" evidence="8">
    <location>
        <begin position="120"/>
        <end position="140"/>
    </location>
</feature>
<dbReference type="PANTHER" id="PTHR43470">
    <property type="entry name" value="PHOSPHATE TRANSPORT SYSTEM PERMEASE PROTEIN PSTA-RELATED"/>
    <property type="match status" value="1"/>
</dbReference>
<evidence type="ECO:0000313" key="11">
    <source>
        <dbReference type="Proteomes" id="UP000051373"/>
    </source>
</evidence>
<reference evidence="10 11" key="1">
    <citation type="journal article" date="2015" name="Microbiome">
        <title>Genomic resolution of linkages in carbon, nitrogen, and sulfur cycling among widespread estuary sediment bacteria.</title>
        <authorList>
            <person name="Baker B.J."/>
            <person name="Lazar C.S."/>
            <person name="Teske A.P."/>
            <person name="Dick G.J."/>
        </authorList>
    </citation>
    <scope>NUCLEOTIDE SEQUENCE [LARGE SCALE GENOMIC DNA]</scope>
    <source>
        <strain evidence="10">SM23_42</strain>
    </source>
</reference>
<evidence type="ECO:0000313" key="10">
    <source>
        <dbReference type="EMBL" id="KPK62561.1"/>
    </source>
</evidence>
<evidence type="ECO:0000256" key="2">
    <source>
        <dbReference type="ARBA" id="ARBA00007069"/>
    </source>
</evidence>
<keyword evidence="3" id="KW-0813">Transport</keyword>
<evidence type="ECO:0000256" key="4">
    <source>
        <dbReference type="ARBA" id="ARBA00022475"/>
    </source>
</evidence>
<keyword evidence="4 8" id="KW-1003">Cell membrane</keyword>
<evidence type="ECO:0000256" key="3">
    <source>
        <dbReference type="ARBA" id="ARBA00022448"/>
    </source>
</evidence>
<dbReference type="PATRIC" id="fig|1703779.3.peg.2283"/>
<comment type="caution">
    <text evidence="10">The sequence shown here is derived from an EMBL/GenBank/DDBJ whole genome shotgun (WGS) entry which is preliminary data.</text>
</comment>
<evidence type="ECO:0000256" key="6">
    <source>
        <dbReference type="ARBA" id="ARBA00022989"/>
    </source>
</evidence>
<evidence type="ECO:0000259" key="9">
    <source>
        <dbReference type="PROSITE" id="PS50928"/>
    </source>
</evidence>
<dbReference type="Proteomes" id="UP000051373">
    <property type="component" value="Unassembled WGS sequence"/>
</dbReference>
<dbReference type="GO" id="GO:0005315">
    <property type="term" value="F:phosphate transmembrane transporter activity"/>
    <property type="evidence" value="ECO:0007669"/>
    <property type="project" value="InterPro"/>
</dbReference>
<name>A0A0S8FQH8_UNCW3</name>
<dbReference type="Gene3D" id="1.10.3720.10">
    <property type="entry name" value="MetI-like"/>
    <property type="match status" value="1"/>
</dbReference>
<organism evidence="10 11">
    <name type="scientific">candidate division WOR_3 bacterium SM23_42</name>
    <dbReference type="NCBI Taxonomy" id="1703779"/>
    <lineage>
        <taxon>Bacteria</taxon>
        <taxon>Bacteria division WOR-3</taxon>
    </lineage>
</organism>
<dbReference type="InterPro" id="IPR035906">
    <property type="entry name" value="MetI-like_sf"/>
</dbReference>
<dbReference type="NCBIfam" id="TIGR00974">
    <property type="entry name" value="3a0107s02c"/>
    <property type="match status" value="1"/>
</dbReference>
<gene>
    <name evidence="10" type="ORF">AMJ83_10545</name>
</gene>
<dbReference type="Pfam" id="PF00528">
    <property type="entry name" value="BPD_transp_1"/>
    <property type="match status" value="1"/>
</dbReference>
<dbReference type="EMBL" id="LJUJ01000033">
    <property type="protein sequence ID" value="KPK62561.1"/>
    <property type="molecule type" value="Genomic_DNA"/>
</dbReference>
<feature type="transmembrane region" description="Helical" evidence="8">
    <location>
        <begin position="21"/>
        <end position="51"/>
    </location>
</feature>
<dbReference type="PROSITE" id="PS50928">
    <property type="entry name" value="ABC_TM1"/>
    <property type="match status" value="1"/>
</dbReference>
<accession>A0A0S8FQH8</accession>
<dbReference type="GO" id="GO:0005886">
    <property type="term" value="C:plasma membrane"/>
    <property type="evidence" value="ECO:0007669"/>
    <property type="project" value="UniProtKB-SubCell"/>
</dbReference>
<feature type="transmembrane region" description="Helical" evidence="8">
    <location>
        <begin position="190"/>
        <end position="212"/>
    </location>
</feature>
<dbReference type="InterPro" id="IPR005672">
    <property type="entry name" value="Phosphate_PstA"/>
</dbReference>
<protein>
    <recommendedName>
        <fullName evidence="8">Phosphate transport system permease protein PstA</fullName>
    </recommendedName>
</protein>
<dbReference type="CDD" id="cd06261">
    <property type="entry name" value="TM_PBP2"/>
    <property type="match status" value="1"/>
</dbReference>
<evidence type="ECO:0000256" key="5">
    <source>
        <dbReference type="ARBA" id="ARBA00022692"/>
    </source>
</evidence>
<dbReference type="GO" id="GO:0035435">
    <property type="term" value="P:phosphate ion transmembrane transport"/>
    <property type="evidence" value="ECO:0007669"/>
    <property type="project" value="InterPro"/>
</dbReference>
<feature type="transmembrane region" description="Helical" evidence="8">
    <location>
        <begin position="71"/>
        <end position="100"/>
    </location>
</feature>
<feature type="transmembrane region" description="Helical" evidence="8">
    <location>
        <begin position="146"/>
        <end position="169"/>
    </location>
</feature>
<evidence type="ECO:0000256" key="7">
    <source>
        <dbReference type="ARBA" id="ARBA00023136"/>
    </source>
</evidence>
<dbReference type="STRING" id="1703779.AMJ83_10545"/>